<dbReference type="CDD" id="cd06224">
    <property type="entry name" value="REM"/>
    <property type="match status" value="1"/>
</dbReference>
<organism evidence="6 7">
    <name type="scientific">Scheffersomyces spartinae</name>
    <dbReference type="NCBI Taxonomy" id="45513"/>
    <lineage>
        <taxon>Eukaryota</taxon>
        <taxon>Fungi</taxon>
        <taxon>Dikarya</taxon>
        <taxon>Ascomycota</taxon>
        <taxon>Saccharomycotina</taxon>
        <taxon>Pichiomycetes</taxon>
        <taxon>Debaryomycetaceae</taxon>
        <taxon>Scheffersomyces</taxon>
    </lineage>
</organism>
<reference evidence="6" key="1">
    <citation type="submission" date="2021-03" db="EMBL/GenBank/DDBJ databases">
        <authorList>
            <person name="Palmer J.M."/>
        </authorList>
    </citation>
    <scope>NUCLEOTIDE SEQUENCE</scope>
    <source>
        <strain evidence="6">ARV_011</strain>
    </source>
</reference>
<dbReference type="Proteomes" id="UP000790833">
    <property type="component" value="Unassembled WGS sequence"/>
</dbReference>
<dbReference type="EMBL" id="JAHMUF010000016">
    <property type="protein sequence ID" value="KAG7192651.1"/>
    <property type="molecule type" value="Genomic_DNA"/>
</dbReference>
<dbReference type="InterPro" id="IPR036964">
    <property type="entry name" value="RASGEF_cat_dom_sf"/>
</dbReference>
<evidence type="ECO:0000313" key="6">
    <source>
        <dbReference type="EMBL" id="KAG7192651.1"/>
    </source>
</evidence>
<keyword evidence="1 2" id="KW-0344">Guanine-nucleotide releasing factor</keyword>
<gene>
    <name evidence="6" type="primary">LTE1</name>
    <name evidence="6" type="ORF">KQ657_001431</name>
</gene>
<dbReference type="InterPro" id="IPR023578">
    <property type="entry name" value="Ras_GEF_dom_sf"/>
</dbReference>
<feature type="compositionally biased region" description="Basic and acidic residues" evidence="3">
    <location>
        <begin position="18"/>
        <end position="35"/>
    </location>
</feature>
<dbReference type="GeneID" id="66114805"/>
<feature type="region of interest" description="Disordered" evidence="3">
    <location>
        <begin position="1220"/>
        <end position="1251"/>
    </location>
</feature>
<dbReference type="PROSITE" id="PS50009">
    <property type="entry name" value="RASGEF_CAT"/>
    <property type="match status" value="1"/>
</dbReference>
<feature type="domain" description="N-terminal Ras-GEF" evidence="5">
    <location>
        <begin position="135"/>
        <end position="266"/>
    </location>
</feature>
<sequence length="1577" mass="178293">MNVILVGTEGVSDPLDSDQEHHTPYADHLGPEMEKLNLLSPEDGLMSLDNDSIDGHQHNGNNVCDLDHGHNDDDDHDDDIEDDVHNDENIFNSPKKEYKIGPAYTYNKHNESMFDEERLFPFPHPSDLIKFDEHNPELVNQATLKALVVQLTSPEVIDYNLVCDFFLTYRVFIDADRVMAMLITRLYWALQYINSTSQDNINVGKLTLLRTFVVLRHWIINYFVDDFDNNTTLCNYFVTNLNKITAESNLVTDSMLFEKKILGDLKIHWLNQIRDFWGFTYSPEDVHSNILQYIIPLEIQTKKLSKSNTEMSIHTNPSFRRSAMLSLYDLKSHHKMIIFDDNQRPMDNPQYCINNLLLQHHSSSSSLNEKLKGFQDRSDPSPIFNASPQFGGFQHNSANLYPKKLYGASTKNIIKRKKHNHLNLTNSSLSLKKTTKIFESSTSLLKDSPSRLDATGFSTNGKIKVPTSKVESILPPTPVKKMDYVLNLPQSNSSEKVSAGPGTKNNNKGLVRPVKPSNEQEEVVRSRSLKKIMGNWKKSFTNHRANGGATTETELLDMMAGSPMGRSVSTTSMSESSILMALTTINNKPSSIHATTSDLLDGSRVDILSARLIDELEYLIRFYMNHSKRNTQLDEVDTSPLGSHPEMDEECKSLIGPNSPKLNQKEVFVENDVQMNDYEEETSELDIVHMSDLITPEIDHDPDNDDSMTPETLVDSKDTSFQNPTNINWNDENELNLENLAEYSQEIVQNSDELMRVNSKGIQRITKTATQYFDVSDAFNEPKSGNESVSFGSSISSPSRYDAEVQDLGIAVSPEQNVRTISFNEMNLVANRMSIISKNSSFKRDSMKSYLSYDSAFSSSSPAATRLEDNKENEYGLRKKTGFNNLRAGNKDQSELRIPRTTSTKTLDIPFNVRASVGSALSKSSSLRKSVRFTCLALNELPFSDNFELNSQLANKSHSLLSGGSMKKKSLAHLMHMSTRLSDIADSSIFSVSLRAIKQNKDSGTSNSNVAIPGISSGVLKELASIPDESFQMTDPVEFALYKLEGKHSLIYDIENHRFEEQMKHKVEYIQRLQDDSYFNEQEDEDEPEEEDDEEPKRVILKDAESNGTYNSSEAELIFQAGAKAEDFKDSGGEEEEESDADEAINIDHFAPRTVEEEMQYEVTPHNESSMNTQEDTQDILNAINAVDTQDISHDNLPNITQEVPPLVLKSTKGDTPVLCSTPNASMSEDSNKTQENLSNRNSQKESPRTVLDSYQLSKDIFSTDNVLEANRHISFVLSYGSKALADHFTLIERDMLQEIDWKELIELKWNKELTPVNSWLEVIINDSYYTGYRGVTLVIARFNLMVNWIISECLLTKYQSERIHLISRLIHVAQNCYTLQNYSTLMQIILALTSEKVQRMKETWKSLPPGDILMLKNLEELASPIKNFLNIRLSINQIKPSKGCVPFVGLYLSDLIFNEERPTFVKSTIAPNHTGSSNKESTTINTSSLAPPNMSSMLATEVASTVSTIDSDNDNLKLINFSKYRTSVHIVKSLSQCIEWSNSYDIQVNPELLSKCLYIKSLDEDEMNYCLSHIEN</sequence>
<proteinExistence type="predicted"/>
<feature type="compositionally biased region" description="Polar residues" evidence="3">
    <location>
        <begin position="1220"/>
        <end position="1242"/>
    </location>
</feature>
<evidence type="ECO:0000256" key="1">
    <source>
        <dbReference type="ARBA" id="ARBA00022658"/>
    </source>
</evidence>
<dbReference type="Gene3D" id="1.10.840.10">
    <property type="entry name" value="Ras guanine-nucleotide exchange factors catalytic domain"/>
    <property type="match status" value="1"/>
</dbReference>
<keyword evidence="7" id="KW-1185">Reference proteome</keyword>
<dbReference type="SMART" id="SM00147">
    <property type="entry name" value="RasGEF"/>
    <property type="match status" value="1"/>
</dbReference>
<dbReference type="RefSeq" id="XP_043048201.1">
    <property type="nucleotide sequence ID" value="XM_043192229.1"/>
</dbReference>
<dbReference type="InterPro" id="IPR001895">
    <property type="entry name" value="RASGEF_cat_dom"/>
</dbReference>
<dbReference type="PANTHER" id="PTHR23113:SF363">
    <property type="entry name" value="PROTEIN SON OF SEVENLESS"/>
    <property type="match status" value="1"/>
</dbReference>
<evidence type="ECO:0000259" key="4">
    <source>
        <dbReference type="PROSITE" id="PS50009"/>
    </source>
</evidence>
<name>A0A9P7V859_9ASCO</name>
<dbReference type="InterPro" id="IPR008937">
    <property type="entry name" value="Ras-like_GEF"/>
</dbReference>
<evidence type="ECO:0000256" key="3">
    <source>
        <dbReference type="SAM" id="MobiDB-lite"/>
    </source>
</evidence>
<accession>A0A9P7V859</accession>
<feature type="region of interest" description="Disordered" evidence="3">
    <location>
        <begin position="491"/>
        <end position="526"/>
    </location>
</feature>
<feature type="region of interest" description="Disordered" evidence="3">
    <location>
        <begin position="1126"/>
        <end position="1145"/>
    </location>
</feature>
<evidence type="ECO:0000313" key="7">
    <source>
        <dbReference type="Proteomes" id="UP000790833"/>
    </source>
</evidence>
<dbReference type="PROSITE" id="PS50212">
    <property type="entry name" value="RASGEF_NTER"/>
    <property type="match status" value="1"/>
</dbReference>
<evidence type="ECO:0000259" key="5">
    <source>
        <dbReference type="PROSITE" id="PS50212"/>
    </source>
</evidence>
<comment type="caution">
    <text evidence="6">The sequence shown here is derived from an EMBL/GenBank/DDBJ whole genome shotgun (WGS) entry which is preliminary data.</text>
</comment>
<dbReference type="Pfam" id="PF00618">
    <property type="entry name" value="RasGEF_N"/>
    <property type="match status" value="1"/>
</dbReference>
<dbReference type="Gene3D" id="1.20.870.10">
    <property type="entry name" value="Son of sevenless (SoS) protein Chain: S domain 1"/>
    <property type="match status" value="1"/>
</dbReference>
<protein>
    <submittedName>
        <fullName evidence="6">Guanine nucleotide exchange factor lte1</fullName>
    </submittedName>
</protein>
<dbReference type="OrthoDB" id="10254377at2759"/>
<dbReference type="GO" id="GO:0007265">
    <property type="term" value="P:Ras protein signal transduction"/>
    <property type="evidence" value="ECO:0007669"/>
    <property type="project" value="TreeGrafter"/>
</dbReference>
<dbReference type="InterPro" id="IPR000651">
    <property type="entry name" value="Ras-like_Gua-exchang_fac_N"/>
</dbReference>
<feature type="compositionally biased region" description="Acidic residues" evidence="3">
    <location>
        <begin position="1133"/>
        <end position="1145"/>
    </location>
</feature>
<dbReference type="SMART" id="SM00229">
    <property type="entry name" value="RasGEFN"/>
    <property type="match status" value="1"/>
</dbReference>
<evidence type="ECO:0000256" key="2">
    <source>
        <dbReference type="PROSITE-ProRule" id="PRU00168"/>
    </source>
</evidence>
<dbReference type="Pfam" id="PF00617">
    <property type="entry name" value="RasGEF"/>
    <property type="match status" value="1"/>
</dbReference>
<feature type="domain" description="Ras-GEF" evidence="4">
    <location>
        <begin position="1281"/>
        <end position="1534"/>
    </location>
</feature>
<dbReference type="GO" id="GO:0005085">
    <property type="term" value="F:guanyl-nucleotide exchange factor activity"/>
    <property type="evidence" value="ECO:0007669"/>
    <property type="project" value="UniProtKB-KW"/>
</dbReference>
<feature type="region of interest" description="Disordered" evidence="3">
    <location>
        <begin position="1470"/>
        <end position="1491"/>
    </location>
</feature>
<dbReference type="GO" id="GO:0005886">
    <property type="term" value="C:plasma membrane"/>
    <property type="evidence" value="ECO:0007669"/>
    <property type="project" value="TreeGrafter"/>
</dbReference>
<feature type="region of interest" description="Disordered" evidence="3">
    <location>
        <begin position="1"/>
        <end position="79"/>
    </location>
</feature>
<dbReference type="SUPFAM" id="SSF48366">
    <property type="entry name" value="Ras GEF"/>
    <property type="match status" value="1"/>
</dbReference>
<dbReference type="PANTHER" id="PTHR23113">
    <property type="entry name" value="GUANINE NUCLEOTIDE EXCHANGE FACTOR"/>
    <property type="match status" value="1"/>
</dbReference>